<evidence type="ECO:0000313" key="2">
    <source>
        <dbReference type="EMBL" id="SMB95943.1"/>
    </source>
</evidence>
<name>A0A1W1VRQ9_9DEIO</name>
<dbReference type="InterPro" id="IPR012505">
    <property type="entry name" value="YbbR"/>
</dbReference>
<sequence length="324" mass="34707">MRSVPDGLIRWSRPRYVWRRLLHNLPAKLLALGAALVLWSVATTDRRAKVEQSYDVPVTVSDTTGGRGVGTREVRDLTPATVRVTLLGGPERLRELRGENIEAVVDVTGVPETSFTRPVTVQAPTGTTLRSVKPERVQGFVDSVLTSSLPVVVSVASPAGDSLPRYELTPTEASVRGPGRLVTGVARVVASPVTLEPGEEREVLLIPLDETGRPVEGVTLTPSAVRVRRLDAGTLPVAELPVVLTPPPVTLRVTAARLTPARVRVVAPPEVLTRLREVRGTAAYHEGTYTAPVTLRLAAGAQALEPVRVELTVVRQVTPAPQAP</sequence>
<feature type="transmembrane region" description="Helical" evidence="1">
    <location>
        <begin position="21"/>
        <end position="42"/>
    </location>
</feature>
<dbReference type="OrthoDB" id="73708at2"/>
<keyword evidence="1" id="KW-1133">Transmembrane helix</keyword>
<dbReference type="STRING" id="695939.SAMN00790413_03083"/>
<protein>
    <submittedName>
        <fullName evidence="2">YbbR domain-containing protein</fullName>
    </submittedName>
</protein>
<dbReference type="EMBL" id="FWWU01000009">
    <property type="protein sequence ID" value="SMB95943.1"/>
    <property type="molecule type" value="Genomic_DNA"/>
</dbReference>
<dbReference type="AlphaFoldDB" id="A0A1W1VRQ9"/>
<dbReference type="Pfam" id="PF07949">
    <property type="entry name" value="YbbR"/>
    <property type="match status" value="1"/>
</dbReference>
<gene>
    <name evidence="2" type="ORF">SAMN00790413_03083</name>
</gene>
<accession>A0A1W1VRQ9</accession>
<evidence type="ECO:0000313" key="3">
    <source>
        <dbReference type="Proteomes" id="UP000192582"/>
    </source>
</evidence>
<reference evidence="2 3" key="1">
    <citation type="submission" date="2017-04" db="EMBL/GenBank/DDBJ databases">
        <authorList>
            <person name="Afonso C.L."/>
            <person name="Miller P.J."/>
            <person name="Scott M.A."/>
            <person name="Spackman E."/>
            <person name="Goraichik I."/>
            <person name="Dimitrov K.M."/>
            <person name="Suarez D.L."/>
            <person name="Swayne D.E."/>
        </authorList>
    </citation>
    <scope>NUCLEOTIDE SEQUENCE [LARGE SCALE GENOMIC DNA]</scope>
    <source>
        <strain evidence="2 3">KR-140</strain>
    </source>
</reference>
<proteinExistence type="predicted"/>
<dbReference type="PANTHER" id="PTHR37804:SF1">
    <property type="entry name" value="CDAA REGULATORY PROTEIN CDAR"/>
    <property type="match status" value="1"/>
</dbReference>
<evidence type="ECO:0000256" key="1">
    <source>
        <dbReference type="SAM" id="Phobius"/>
    </source>
</evidence>
<dbReference type="InterPro" id="IPR053154">
    <property type="entry name" value="c-di-AMP_regulator"/>
</dbReference>
<dbReference type="Proteomes" id="UP000192582">
    <property type="component" value="Unassembled WGS sequence"/>
</dbReference>
<keyword evidence="1" id="KW-0812">Transmembrane</keyword>
<keyword evidence="3" id="KW-1185">Reference proteome</keyword>
<keyword evidence="1" id="KW-0472">Membrane</keyword>
<dbReference type="Gene3D" id="2.170.120.30">
    <property type="match status" value="1"/>
</dbReference>
<dbReference type="PANTHER" id="PTHR37804">
    <property type="entry name" value="CDAA REGULATORY PROTEIN CDAR"/>
    <property type="match status" value="1"/>
</dbReference>
<dbReference type="RefSeq" id="WP_139807011.1">
    <property type="nucleotide sequence ID" value="NZ_FWWU01000009.1"/>
</dbReference>
<organism evidence="2 3">
    <name type="scientific">Deinococcus hopiensis KR-140</name>
    <dbReference type="NCBI Taxonomy" id="695939"/>
    <lineage>
        <taxon>Bacteria</taxon>
        <taxon>Thermotogati</taxon>
        <taxon>Deinococcota</taxon>
        <taxon>Deinococci</taxon>
        <taxon>Deinococcales</taxon>
        <taxon>Deinococcaceae</taxon>
        <taxon>Deinococcus</taxon>
    </lineage>
</organism>